<proteinExistence type="predicted"/>
<comment type="caution">
    <text evidence="2">The sequence shown here is derived from an EMBL/GenBank/DDBJ whole genome shotgun (WGS) entry which is preliminary data.</text>
</comment>
<keyword evidence="1" id="KW-0732">Signal</keyword>
<organism evidence="2 3">
    <name type="scientific">Vibrio cidicii</name>
    <dbReference type="NCBI Taxonomy" id="1763883"/>
    <lineage>
        <taxon>Bacteria</taxon>
        <taxon>Pseudomonadati</taxon>
        <taxon>Pseudomonadota</taxon>
        <taxon>Gammaproteobacteria</taxon>
        <taxon>Vibrionales</taxon>
        <taxon>Vibrionaceae</taxon>
        <taxon>Vibrio</taxon>
    </lineage>
</organism>
<accession>A0A151JHN6</accession>
<evidence type="ECO:0000256" key="1">
    <source>
        <dbReference type="SAM" id="SignalP"/>
    </source>
</evidence>
<feature type="chain" id="PRO_5007582735" description="Lipoprotein" evidence="1">
    <location>
        <begin position="22"/>
        <end position="444"/>
    </location>
</feature>
<dbReference type="PROSITE" id="PS51257">
    <property type="entry name" value="PROKAR_LIPOPROTEIN"/>
    <property type="match status" value="1"/>
</dbReference>
<dbReference type="Proteomes" id="UP000075349">
    <property type="component" value="Unassembled WGS sequence"/>
</dbReference>
<sequence>MKKTKLAVTCALLMTLAGCNGGSSSSDGPNGPGSPNIKGDPSLSKIYAYQASELSDAALECAKIYKQRRSCLLEKIRPIGAEKPQDVTIEDIRSRLLVSHAWMAESFIDALREINDQDLLNMFKPLNTIVLSYDIRPSFYHPSTASMYIDAAYLWRNASDWSTIYQQEDYRQAFSKQFSYDSATRYLDSSTFDYVTYSNDYDATRNGERKTEQIAPGLFRLLSHELAHANDLLPSHDLLQLADSGTIYSEIESADHVAKQLTSSQPLTSALLLEAAQVSFHGEAMTDRVRQSTGQQAGGEFERDGAAAFYSYSTPQEDVAMLFESYMMYKKYKVYSEVAFLSVPQTTYYSCNDWKVLWGQRNRLADANVRDRAVLVAQRILNVSENDIRANMPSSTMRPKTMPLGKGWCEIVGRSYDESGEMRYAPPQERKERFGYLEDIGAKE</sequence>
<gene>
    <name evidence="2" type="ORF">AUQ44_06395</name>
</gene>
<evidence type="ECO:0000313" key="3">
    <source>
        <dbReference type="Proteomes" id="UP000075349"/>
    </source>
</evidence>
<evidence type="ECO:0008006" key="4">
    <source>
        <dbReference type="Google" id="ProtNLM"/>
    </source>
</evidence>
<reference evidence="3" key="1">
    <citation type="submission" date="2015-12" db="EMBL/GenBank/DDBJ databases">
        <authorList>
            <person name="Tarr C.L."/>
            <person name="Gladney L.M."/>
        </authorList>
    </citation>
    <scope>NUCLEOTIDE SEQUENCE [LARGE SCALE GENOMIC DNA]</scope>
    <source>
        <strain evidence="3">2756-81</strain>
    </source>
</reference>
<dbReference type="EMBL" id="LOMK01000001">
    <property type="protein sequence ID" value="KYN25291.1"/>
    <property type="molecule type" value="Genomic_DNA"/>
</dbReference>
<name>A0A151JHN6_9VIBR</name>
<protein>
    <recommendedName>
        <fullName evidence="4">Lipoprotein</fullName>
    </recommendedName>
</protein>
<evidence type="ECO:0000313" key="2">
    <source>
        <dbReference type="EMBL" id="KYN25291.1"/>
    </source>
</evidence>
<dbReference type="AlphaFoldDB" id="A0A151JHN6"/>
<feature type="signal peptide" evidence="1">
    <location>
        <begin position="1"/>
        <end position="21"/>
    </location>
</feature>